<dbReference type="GO" id="GO:0009231">
    <property type="term" value="P:riboflavin biosynthetic process"/>
    <property type="evidence" value="ECO:0007669"/>
    <property type="project" value="InterPro"/>
</dbReference>
<dbReference type="SUPFAM" id="SSF82114">
    <property type="entry name" value="Riboflavin kinase-like"/>
    <property type="match status" value="1"/>
</dbReference>
<comment type="similarity">
    <text evidence="15">Belongs to the ribF family.</text>
</comment>
<evidence type="ECO:0000256" key="8">
    <source>
        <dbReference type="ARBA" id="ARBA00022741"/>
    </source>
</evidence>
<comment type="function">
    <text evidence="1">Catalyzes the phosphorylation of riboflavin to FMN followed by the adenylation of FMN to FAD.</text>
</comment>
<keyword evidence="5 15" id="KW-0288">FMN</keyword>
<evidence type="ECO:0000256" key="2">
    <source>
        <dbReference type="ARBA" id="ARBA00004726"/>
    </source>
</evidence>
<evidence type="ECO:0000256" key="10">
    <source>
        <dbReference type="ARBA" id="ARBA00022827"/>
    </source>
</evidence>
<dbReference type="SUPFAM" id="SSF52374">
    <property type="entry name" value="Nucleotidylyl transferase"/>
    <property type="match status" value="1"/>
</dbReference>
<keyword evidence="11 15" id="KW-0067">ATP-binding</keyword>
<comment type="catalytic activity">
    <reaction evidence="14 15">
        <text>FMN + ATP + H(+) = FAD + diphosphate</text>
        <dbReference type="Rhea" id="RHEA:17237"/>
        <dbReference type="ChEBI" id="CHEBI:15378"/>
        <dbReference type="ChEBI" id="CHEBI:30616"/>
        <dbReference type="ChEBI" id="CHEBI:33019"/>
        <dbReference type="ChEBI" id="CHEBI:57692"/>
        <dbReference type="ChEBI" id="CHEBI:58210"/>
        <dbReference type="EC" id="2.7.7.2"/>
    </reaction>
</comment>
<comment type="pathway">
    <text evidence="3 15">Cofactor biosynthesis; FMN biosynthesis; FMN from riboflavin (ATP route): step 1/1.</text>
</comment>
<dbReference type="GO" id="GO:0009398">
    <property type="term" value="P:FMN biosynthetic process"/>
    <property type="evidence" value="ECO:0007669"/>
    <property type="project" value="UniProtKB-UniRule"/>
</dbReference>
<dbReference type="PIRSF" id="PIRSF004491">
    <property type="entry name" value="FAD_Synth"/>
    <property type="match status" value="1"/>
</dbReference>
<dbReference type="EC" id="2.7.7.2" evidence="15"/>
<keyword evidence="4 15" id="KW-0285">Flavoprotein</keyword>
<evidence type="ECO:0000256" key="4">
    <source>
        <dbReference type="ARBA" id="ARBA00022630"/>
    </source>
</evidence>
<keyword evidence="12" id="KW-0511">Multifunctional enzyme</keyword>
<dbReference type="Pfam" id="PF01687">
    <property type="entry name" value="Flavokinase"/>
    <property type="match status" value="1"/>
</dbReference>
<evidence type="ECO:0000256" key="9">
    <source>
        <dbReference type="ARBA" id="ARBA00022777"/>
    </source>
</evidence>
<evidence type="ECO:0000256" key="14">
    <source>
        <dbReference type="ARBA" id="ARBA00049494"/>
    </source>
</evidence>
<evidence type="ECO:0000313" key="17">
    <source>
        <dbReference type="EMBL" id="HJF91592.1"/>
    </source>
</evidence>
<dbReference type="GO" id="GO:0006747">
    <property type="term" value="P:FAD biosynthetic process"/>
    <property type="evidence" value="ECO:0007669"/>
    <property type="project" value="UniProtKB-UniRule"/>
</dbReference>
<evidence type="ECO:0000259" key="16">
    <source>
        <dbReference type="SMART" id="SM00904"/>
    </source>
</evidence>
<dbReference type="EC" id="2.7.1.26" evidence="15"/>
<evidence type="ECO:0000256" key="13">
    <source>
        <dbReference type="ARBA" id="ARBA00047880"/>
    </source>
</evidence>
<dbReference type="Proteomes" id="UP000717835">
    <property type="component" value="Unassembled WGS sequence"/>
</dbReference>
<evidence type="ECO:0000256" key="1">
    <source>
        <dbReference type="ARBA" id="ARBA00002121"/>
    </source>
</evidence>
<dbReference type="RefSeq" id="WP_276826903.1">
    <property type="nucleotide sequence ID" value="NZ_DYVX01000036.1"/>
</dbReference>
<evidence type="ECO:0000256" key="12">
    <source>
        <dbReference type="ARBA" id="ARBA00023268"/>
    </source>
</evidence>
<dbReference type="InterPro" id="IPR015865">
    <property type="entry name" value="Riboflavin_kinase_bac/euk"/>
</dbReference>
<dbReference type="FunFam" id="2.40.30.30:FF:000003">
    <property type="entry name" value="Riboflavin biosynthesis protein"/>
    <property type="match status" value="1"/>
</dbReference>
<evidence type="ECO:0000256" key="6">
    <source>
        <dbReference type="ARBA" id="ARBA00022679"/>
    </source>
</evidence>
<accession>A0A921HW97</accession>
<dbReference type="PANTHER" id="PTHR22749:SF6">
    <property type="entry name" value="RIBOFLAVIN KINASE"/>
    <property type="match status" value="1"/>
</dbReference>
<dbReference type="Gene3D" id="3.40.50.620">
    <property type="entry name" value="HUPs"/>
    <property type="match status" value="1"/>
</dbReference>
<keyword evidence="10 15" id="KW-0274">FAD</keyword>
<dbReference type="GO" id="GO:0003919">
    <property type="term" value="F:FMN adenylyltransferase activity"/>
    <property type="evidence" value="ECO:0007669"/>
    <property type="project" value="UniProtKB-UniRule"/>
</dbReference>
<dbReference type="EMBL" id="DYVX01000036">
    <property type="protein sequence ID" value="HJF91592.1"/>
    <property type="molecule type" value="Genomic_DNA"/>
</dbReference>
<keyword evidence="6 15" id="KW-0808">Transferase</keyword>
<dbReference type="InterPro" id="IPR002606">
    <property type="entry name" value="Riboflavin_kinase_bac"/>
</dbReference>
<dbReference type="GO" id="GO:0008531">
    <property type="term" value="F:riboflavin kinase activity"/>
    <property type="evidence" value="ECO:0007669"/>
    <property type="project" value="UniProtKB-UniRule"/>
</dbReference>
<protein>
    <recommendedName>
        <fullName evidence="15">Riboflavin biosynthesis protein</fullName>
    </recommendedName>
    <domain>
        <recommendedName>
            <fullName evidence="15">Riboflavin kinase</fullName>
            <ecNumber evidence="15">2.7.1.26</ecNumber>
        </recommendedName>
        <alternativeName>
            <fullName evidence="15">Flavokinase</fullName>
        </alternativeName>
    </domain>
    <domain>
        <recommendedName>
            <fullName evidence="15">FMN adenylyltransferase</fullName>
            <ecNumber evidence="15">2.7.7.2</ecNumber>
        </recommendedName>
        <alternativeName>
            <fullName evidence="15">FAD pyrophosphorylase</fullName>
        </alternativeName>
        <alternativeName>
            <fullName evidence="15">FAD synthase</fullName>
        </alternativeName>
    </domain>
</protein>
<dbReference type="InterPro" id="IPR014729">
    <property type="entry name" value="Rossmann-like_a/b/a_fold"/>
</dbReference>
<dbReference type="InterPro" id="IPR015864">
    <property type="entry name" value="FAD_synthase"/>
</dbReference>
<evidence type="ECO:0000256" key="15">
    <source>
        <dbReference type="PIRNR" id="PIRNR004491"/>
    </source>
</evidence>
<dbReference type="AlphaFoldDB" id="A0A921HW97"/>
<feature type="domain" description="Riboflavin kinase" evidence="16">
    <location>
        <begin position="190"/>
        <end position="316"/>
    </location>
</feature>
<dbReference type="NCBIfam" id="TIGR00083">
    <property type="entry name" value="ribF"/>
    <property type="match status" value="1"/>
</dbReference>
<proteinExistence type="inferred from homology"/>
<keyword evidence="9 15" id="KW-0418">Kinase</keyword>
<reference evidence="17" key="1">
    <citation type="journal article" date="2021" name="PeerJ">
        <title>Extensive microbial diversity within the chicken gut microbiome revealed by metagenomics and culture.</title>
        <authorList>
            <person name="Gilroy R."/>
            <person name="Ravi A."/>
            <person name="Getino M."/>
            <person name="Pursley I."/>
            <person name="Horton D.L."/>
            <person name="Alikhan N.F."/>
            <person name="Baker D."/>
            <person name="Gharbi K."/>
            <person name="Hall N."/>
            <person name="Watson M."/>
            <person name="Adriaenssens E.M."/>
            <person name="Foster-Nyarko E."/>
            <person name="Jarju S."/>
            <person name="Secka A."/>
            <person name="Antonio M."/>
            <person name="Oren A."/>
            <person name="Chaudhuri R.R."/>
            <person name="La Ragione R."/>
            <person name="Hildebrand F."/>
            <person name="Pallen M.J."/>
        </authorList>
    </citation>
    <scope>NUCLEOTIDE SEQUENCE</scope>
    <source>
        <strain evidence="17">CHK55-1828</strain>
    </source>
</reference>
<dbReference type="Gene3D" id="2.40.30.30">
    <property type="entry name" value="Riboflavin kinase-like"/>
    <property type="match status" value="1"/>
</dbReference>
<keyword evidence="8 15" id="KW-0547">Nucleotide-binding</keyword>
<evidence type="ECO:0000256" key="3">
    <source>
        <dbReference type="ARBA" id="ARBA00005201"/>
    </source>
</evidence>
<dbReference type="CDD" id="cd02064">
    <property type="entry name" value="FAD_synthetase_N"/>
    <property type="match status" value="1"/>
</dbReference>
<keyword evidence="7 15" id="KW-0548">Nucleotidyltransferase</keyword>
<dbReference type="InterPro" id="IPR023465">
    <property type="entry name" value="Riboflavin_kinase_dom_sf"/>
</dbReference>
<evidence type="ECO:0000256" key="7">
    <source>
        <dbReference type="ARBA" id="ARBA00022695"/>
    </source>
</evidence>
<dbReference type="GO" id="GO:0005524">
    <property type="term" value="F:ATP binding"/>
    <property type="evidence" value="ECO:0007669"/>
    <property type="project" value="UniProtKB-UniRule"/>
</dbReference>
<name>A0A921HW97_9BACT</name>
<dbReference type="SMART" id="SM00904">
    <property type="entry name" value="Flavokinase"/>
    <property type="match status" value="1"/>
</dbReference>
<dbReference type="PANTHER" id="PTHR22749">
    <property type="entry name" value="RIBOFLAVIN KINASE/FMN ADENYLYLTRANSFERASE"/>
    <property type="match status" value="1"/>
</dbReference>
<evidence type="ECO:0000313" key="18">
    <source>
        <dbReference type="Proteomes" id="UP000717835"/>
    </source>
</evidence>
<comment type="pathway">
    <text evidence="2 15">Cofactor biosynthesis; FAD biosynthesis; FAD from FMN: step 1/1.</text>
</comment>
<evidence type="ECO:0000256" key="11">
    <source>
        <dbReference type="ARBA" id="ARBA00022840"/>
    </source>
</evidence>
<dbReference type="InterPro" id="IPR023468">
    <property type="entry name" value="Riboflavin_kinase"/>
</dbReference>
<sequence length="319" mass="35269">MQQISDIPVCDIRPSVATIGFFDGVHRGHRYLLSQVQAVAAERGLASTVITFPVHPRCVMQPDFRAELLTTCAEKLALLGEAGLDYCLLLDFTPALAALSARQFMELLAGRYNIRVLFIGYDHRFGHDRREGFGDYVRYGRELGIEVLPGEACLPSSLGVSDGSGEDLRVGSSSIRHLLHEGEVARAADYLGYPYFLNGTVVSGFQVGHKLGYPTANLDVDDPCKLIPARGVYAVRVDVDNHTYGGMLNIGCRPTLDNGANRTIEVHIFDFDADIYHHPLRLTFVQRIRPERKFDSLDSLAAQLHRDAAEARALLSLSR</sequence>
<dbReference type="Pfam" id="PF06574">
    <property type="entry name" value="FAD_syn"/>
    <property type="match status" value="1"/>
</dbReference>
<evidence type="ECO:0000256" key="5">
    <source>
        <dbReference type="ARBA" id="ARBA00022643"/>
    </source>
</evidence>
<organism evidence="17 18">
    <name type="scientific">Mediterranea massiliensis</name>
    <dbReference type="NCBI Taxonomy" id="1841865"/>
    <lineage>
        <taxon>Bacteria</taxon>
        <taxon>Pseudomonadati</taxon>
        <taxon>Bacteroidota</taxon>
        <taxon>Bacteroidia</taxon>
        <taxon>Bacteroidales</taxon>
        <taxon>Bacteroidaceae</taxon>
        <taxon>Mediterranea</taxon>
    </lineage>
</organism>
<gene>
    <name evidence="17" type="primary">ribF</name>
    <name evidence="17" type="ORF">K8W02_04295</name>
</gene>
<comment type="catalytic activity">
    <reaction evidence="13 15">
        <text>riboflavin + ATP = FMN + ADP + H(+)</text>
        <dbReference type="Rhea" id="RHEA:14357"/>
        <dbReference type="ChEBI" id="CHEBI:15378"/>
        <dbReference type="ChEBI" id="CHEBI:30616"/>
        <dbReference type="ChEBI" id="CHEBI:57986"/>
        <dbReference type="ChEBI" id="CHEBI:58210"/>
        <dbReference type="ChEBI" id="CHEBI:456216"/>
        <dbReference type="EC" id="2.7.1.26"/>
    </reaction>
</comment>
<comment type="caution">
    <text evidence="17">The sequence shown here is derived from an EMBL/GenBank/DDBJ whole genome shotgun (WGS) entry which is preliminary data.</text>
</comment>
<reference evidence="17" key="2">
    <citation type="submission" date="2021-09" db="EMBL/GenBank/DDBJ databases">
        <authorList>
            <person name="Gilroy R."/>
        </authorList>
    </citation>
    <scope>NUCLEOTIDE SEQUENCE</scope>
    <source>
        <strain evidence="17">CHK55-1828</strain>
    </source>
</reference>